<dbReference type="EMBL" id="BSXU01003052">
    <property type="protein sequence ID" value="GMG39616.1"/>
    <property type="molecule type" value="Genomic_DNA"/>
</dbReference>
<dbReference type="InterPro" id="IPR037045">
    <property type="entry name" value="S8pro/Inhibitor_I9_sf"/>
</dbReference>
<comment type="function">
    <text evidence="4">Cytosolic inhibitor of vacuolar proteinase B (yscB), probably regulating protease B activity during limited proteolysis. PBI2 is a component of the LMA1 complex, which is involved in the facilitation of vesicle fusion such as homotypic vacuole and ER-derived COPII vesicle fusion with the Golgi.</text>
</comment>
<comment type="subunit">
    <text evidence="5">Part of the heterodimeric LMA1 complex together with the thioredoxin II/TRX2. LMA1 binds to the ATPase SEC18.</text>
</comment>
<evidence type="ECO:0000256" key="3">
    <source>
        <dbReference type="ARBA" id="ARBA00038069"/>
    </source>
</evidence>
<dbReference type="PANTHER" id="PTHR28288">
    <property type="entry name" value="PROTEASE B INHIBITOR 2"/>
    <property type="match status" value="1"/>
</dbReference>
<sequence length="82" mass="8920">MSTPAKTTEDKKAFIVTLKEDVAEPAVAKFKSTITSLGGEITHEYNLIKGFVVKLPSIHATSLSKDENVVSVEEDKTVSIKK</sequence>
<accession>A0A9W7DGX7</accession>
<evidence type="ECO:0000313" key="8">
    <source>
        <dbReference type="Proteomes" id="UP001165063"/>
    </source>
</evidence>
<dbReference type="SUPFAM" id="SSF54897">
    <property type="entry name" value="Protease propeptides/inhibitors"/>
    <property type="match status" value="1"/>
</dbReference>
<evidence type="ECO:0000256" key="4">
    <source>
        <dbReference type="ARBA" id="ARBA00054668"/>
    </source>
</evidence>
<keyword evidence="1" id="KW-0646">Protease inhibitor</keyword>
<keyword evidence="8" id="KW-1185">Reference proteome</keyword>
<dbReference type="AlphaFoldDB" id="A0A9W7DGX7"/>
<comment type="caution">
    <text evidence="7">The sequence shown here is derived from an EMBL/GenBank/DDBJ whole genome shotgun (WGS) entry which is preliminary data.</text>
</comment>
<name>A0A9W7DGX7_AMBMO</name>
<dbReference type="Gene3D" id="3.30.70.80">
    <property type="entry name" value="Peptidase S8 propeptide/proteinase inhibitor I9"/>
    <property type="match status" value="1"/>
</dbReference>
<reference evidence="7" key="1">
    <citation type="submission" date="2023-04" db="EMBL/GenBank/DDBJ databases">
        <title>Ambrosiozyma monospora NBRC 1965.</title>
        <authorList>
            <person name="Ichikawa N."/>
            <person name="Sato H."/>
            <person name="Tonouchi N."/>
        </authorList>
    </citation>
    <scope>NUCLEOTIDE SEQUENCE</scope>
    <source>
        <strain evidence="7">NBRC 1965</strain>
    </source>
</reference>
<evidence type="ECO:0000256" key="5">
    <source>
        <dbReference type="ARBA" id="ARBA00062658"/>
    </source>
</evidence>
<feature type="domain" description="Inhibitor I9" evidence="6">
    <location>
        <begin position="14"/>
        <end position="80"/>
    </location>
</feature>
<dbReference type="InterPro" id="IPR052471">
    <property type="entry name" value="PBI_I9"/>
</dbReference>
<dbReference type="Pfam" id="PF05922">
    <property type="entry name" value="Inhibitor_I9"/>
    <property type="match status" value="1"/>
</dbReference>
<dbReference type="OrthoDB" id="5518345at2759"/>
<protein>
    <submittedName>
        <fullName evidence="7">Unnamed protein product</fullName>
    </submittedName>
</protein>
<gene>
    <name evidence="7" type="ORF">Amon01_000548400</name>
</gene>
<evidence type="ECO:0000313" key="7">
    <source>
        <dbReference type="EMBL" id="GMG39616.1"/>
    </source>
</evidence>
<dbReference type="GO" id="GO:0042144">
    <property type="term" value="P:vacuole fusion, non-autophagic"/>
    <property type="evidence" value="ECO:0007669"/>
    <property type="project" value="TreeGrafter"/>
</dbReference>
<dbReference type="FunFam" id="3.30.70.80:FF:000005">
    <property type="entry name" value="Proteinase inhibitor I2B"/>
    <property type="match status" value="1"/>
</dbReference>
<organism evidence="7 8">
    <name type="scientific">Ambrosiozyma monospora</name>
    <name type="common">Yeast</name>
    <name type="synonym">Endomycopsis monosporus</name>
    <dbReference type="NCBI Taxonomy" id="43982"/>
    <lineage>
        <taxon>Eukaryota</taxon>
        <taxon>Fungi</taxon>
        <taxon>Dikarya</taxon>
        <taxon>Ascomycota</taxon>
        <taxon>Saccharomycotina</taxon>
        <taxon>Pichiomycetes</taxon>
        <taxon>Pichiales</taxon>
        <taxon>Pichiaceae</taxon>
        <taxon>Ambrosiozyma</taxon>
    </lineage>
</organism>
<comment type="similarity">
    <text evidence="3">Belongs to the protease inhibitor I9 family.</text>
</comment>
<proteinExistence type="inferred from homology"/>
<evidence type="ECO:0000256" key="2">
    <source>
        <dbReference type="ARBA" id="ARBA00022900"/>
    </source>
</evidence>
<evidence type="ECO:0000259" key="6">
    <source>
        <dbReference type="Pfam" id="PF05922"/>
    </source>
</evidence>
<keyword evidence="2" id="KW-0722">Serine protease inhibitor</keyword>
<dbReference type="Proteomes" id="UP001165063">
    <property type="component" value="Unassembled WGS sequence"/>
</dbReference>
<evidence type="ECO:0000256" key="1">
    <source>
        <dbReference type="ARBA" id="ARBA00022690"/>
    </source>
</evidence>
<dbReference type="PANTHER" id="PTHR28288:SF2">
    <property type="entry name" value="PROTEASE B INHIBITOR 2"/>
    <property type="match status" value="1"/>
</dbReference>
<dbReference type="InterPro" id="IPR010259">
    <property type="entry name" value="S8pro/Inhibitor_I9"/>
</dbReference>
<dbReference type="GO" id="GO:0004867">
    <property type="term" value="F:serine-type endopeptidase inhibitor activity"/>
    <property type="evidence" value="ECO:0007669"/>
    <property type="project" value="UniProtKB-KW"/>
</dbReference>